<feature type="compositionally biased region" description="Low complexity" evidence="1">
    <location>
        <begin position="372"/>
        <end position="384"/>
    </location>
</feature>
<gene>
    <name evidence="2" type="ORF">K435DRAFT_872560</name>
</gene>
<reference evidence="2 3" key="1">
    <citation type="journal article" date="2019" name="Nat. Ecol. Evol.">
        <title>Megaphylogeny resolves global patterns of mushroom evolution.</title>
        <authorList>
            <person name="Varga T."/>
            <person name="Krizsan K."/>
            <person name="Foldi C."/>
            <person name="Dima B."/>
            <person name="Sanchez-Garcia M."/>
            <person name="Sanchez-Ramirez S."/>
            <person name="Szollosi G.J."/>
            <person name="Szarkandi J.G."/>
            <person name="Papp V."/>
            <person name="Albert L."/>
            <person name="Andreopoulos W."/>
            <person name="Angelini C."/>
            <person name="Antonin V."/>
            <person name="Barry K.W."/>
            <person name="Bougher N.L."/>
            <person name="Buchanan P."/>
            <person name="Buyck B."/>
            <person name="Bense V."/>
            <person name="Catcheside P."/>
            <person name="Chovatia M."/>
            <person name="Cooper J."/>
            <person name="Damon W."/>
            <person name="Desjardin D."/>
            <person name="Finy P."/>
            <person name="Geml J."/>
            <person name="Haridas S."/>
            <person name="Hughes K."/>
            <person name="Justo A."/>
            <person name="Karasinski D."/>
            <person name="Kautmanova I."/>
            <person name="Kiss B."/>
            <person name="Kocsube S."/>
            <person name="Kotiranta H."/>
            <person name="LaButti K.M."/>
            <person name="Lechner B.E."/>
            <person name="Liimatainen K."/>
            <person name="Lipzen A."/>
            <person name="Lukacs Z."/>
            <person name="Mihaltcheva S."/>
            <person name="Morgado L.N."/>
            <person name="Niskanen T."/>
            <person name="Noordeloos M.E."/>
            <person name="Ohm R.A."/>
            <person name="Ortiz-Santana B."/>
            <person name="Ovrebo C."/>
            <person name="Racz N."/>
            <person name="Riley R."/>
            <person name="Savchenko A."/>
            <person name="Shiryaev A."/>
            <person name="Soop K."/>
            <person name="Spirin V."/>
            <person name="Szebenyi C."/>
            <person name="Tomsovsky M."/>
            <person name="Tulloss R.E."/>
            <person name="Uehling J."/>
            <person name="Grigoriev I.V."/>
            <person name="Vagvolgyi C."/>
            <person name="Papp T."/>
            <person name="Martin F.M."/>
            <person name="Miettinen O."/>
            <person name="Hibbett D.S."/>
            <person name="Nagy L.G."/>
        </authorList>
    </citation>
    <scope>NUCLEOTIDE SEQUENCE [LARGE SCALE GENOMIC DNA]</scope>
    <source>
        <strain evidence="2 3">CBS 962.96</strain>
    </source>
</reference>
<organism evidence="2 3">
    <name type="scientific">Dendrothele bispora (strain CBS 962.96)</name>
    <dbReference type="NCBI Taxonomy" id="1314807"/>
    <lineage>
        <taxon>Eukaryota</taxon>
        <taxon>Fungi</taxon>
        <taxon>Dikarya</taxon>
        <taxon>Basidiomycota</taxon>
        <taxon>Agaricomycotina</taxon>
        <taxon>Agaricomycetes</taxon>
        <taxon>Agaricomycetidae</taxon>
        <taxon>Agaricales</taxon>
        <taxon>Agaricales incertae sedis</taxon>
        <taxon>Dendrothele</taxon>
    </lineage>
</organism>
<name>A0A4S8L1D1_DENBC</name>
<feature type="compositionally biased region" description="Low complexity" evidence="1">
    <location>
        <begin position="483"/>
        <end position="492"/>
    </location>
</feature>
<feature type="compositionally biased region" description="Basic and acidic residues" evidence="1">
    <location>
        <begin position="494"/>
        <end position="513"/>
    </location>
</feature>
<feature type="region of interest" description="Disordered" evidence="1">
    <location>
        <begin position="483"/>
        <end position="520"/>
    </location>
</feature>
<dbReference type="Proteomes" id="UP000297245">
    <property type="component" value="Unassembled WGS sequence"/>
</dbReference>
<evidence type="ECO:0000313" key="3">
    <source>
        <dbReference type="Proteomes" id="UP000297245"/>
    </source>
</evidence>
<feature type="compositionally biased region" description="Low complexity" evidence="1">
    <location>
        <begin position="281"/>
        <end position="304"/>
    </location>
</feature>
<protein>
    <submittedName>
        <fullName evidence="2">Uncharacterized protein</fullName>
    </submittedName>
</protein>
<feature type="region of interest" description="Disordered" evidence="1">
    <location>
        <begin position="178"/>
        <end position="423"/>
    </location>
</feature>
<feature type="region of interest" description="Disordered" evidence="1">
    <location>
        <begin position="608"/>
        <end position="637"/>
    </location>
</feature>
<keyword evidence="3" id="KW-1185">Reference proteome</keyword>
<feature type="compositionally biased region" description="Low complexity" evidence="1">
    <location>
        <begin position="218"/>
        <end position="230"/>
    </location>
</feature>
<sequence>MQTYTRSSSGSFLSEEYIQDAFHSYLKSSLTQARIEKLLDTDVLSSAEGDLMITGPALCLYFAALRCTTNPPSVPLPRRRKNSNGTSTASTPTDLSTENCPPAFRSFLSVWARCVSPIQALTPEHQHDLARIICGLDPLTVTISEDVYGIAADLRAVAIEISQRRSFQDRYASDLQAALDGGGVPSTSSSNPSPSFKASFVPPPSYEDVQHNSPSPSPTSSAYSSAQSSPNAQVINLPPQGQLPPQDATHLSPFSPTFAPPPPTSGPDSGSGSGSVGTGGRTSSSPSRPHSIRVSVASTASSATLNNDTSPSSPPFPVPQIPIGSHGSHGTYYPPHIPPPGPHPNNNNTDSDRPLSSAPGYVEEEGGGYGQGYYKTNNTSTNTTKPLKLQKHRKNLSSISSINSTHSATSTTSRTSSIPTTPTILTDSSPIDIIRETLYAALADVLSTHSSLRAMLKLDPPRAYFGSVALAILVVASGSVRVSSASTSSSSAEGPKKTKTEGEEGGREGREGEEGRDEQEEITVHGVLGTSLTLTSCPTDLKPFMIELGGIAKEVRKMREEDDERVIRALQEGREPPNTLPRYERVRIVLEEGVGGRGGLVDRNASLGSLVNNTHDNGNNNGSNKGKGGGRSRSPSGRAVAFANRINALALGMTRLKAFRERQGEVFRVLAAASASDSGGGKGFPKGR</sequence>
<feature type="compositionally biased region" description="Low complexity" evidence="1">
    <location>
        <begin position="185"/>
        <end position="195"/>
    </location>
</feature>
<evidence type="ECO:0000313" key="2">
    <source>
        <dbReference type="EMBL" id="THU82196.1"/>
    </source>
</evidence>
<feature type="compositionally biased region" description="Polar residues" evidence="1">
    <location>
        <begin position="83"/>
        <end position="97"/>
    </location>
</feature>
<dbReference type="OrthoDB" id="3360715at2759"/>
<feature type="region of interest" description="Disordered" evidence="1">
    <location>
        <begin position="73"/>
        <end position="97"/>
    </location>
</feature>
<feature type="compositionally biased region" description="Gly residues" evidence="1">
    <location>
        <begin position="269"/>
        <end position="280"/>
    </location>
</feature>
<feature type="compositionally biased region" description="Low complexity" evidence="1">
    <location>
        <begin position="397"/>
        <end position="423"/>
    </location>
</feature>
<dbReference type="EMBL" id="ML179750">
    <property type="protein sequence ID" value="THU82196.1"/>
    <property type="molecule type" value="Genomic_DNA"/>
</dbReference>
<proteinExistence type="predicted"/>
<dbReference type="AlphaFoldDB" id="A0A4S8L1D1"/>
<accession>A0A4S8L1D1</accession>
<evidence type="ECO:0000256" key="1">
    <source>
        <dbReference type="SAM" id="MobiDB-lite"/>
    </source>
</evidence>